<keyword evidence="3" id="KW-1185">Reference proteome</keyword>
<feature type="region of interest" description="Disordered" evidence="1">
    <location>
        <begin position="90"/>
        <end position="122"/>
    </location>
</feature>
<protein>
    <submittedName>
        <fullName evidence="2">Uncharacterized protein</fullName>
    </submittedName>
</protein>
<feature type="compositionally biased region" description="Basic and acidic residues" evidence="1">
    <location>
        <begin position="105"/>
        <end position="114"/>
    </location>
</feature>
<reference evidence="2 3" key="1">
    <citation type="submission" date="2017-07" db="EMBL/GenBank/DDBJ databases">
        <authorList>
            <person name="Talla V."/>
            <person name="Backstrom N."/>
        </authorList>
    </citation>
    <scope>NUCLEOTIDE SEQUENCE [LARGE SCALE GENOMIC DNA]</scope>
</reference>
<organism evidence="2 3">
    <name type="scientific">Leptidea sinapis</name>
    <dbReference type="NCBI Taxonomy" id="189913"/>
    <lineage>
        <taxon>Eukaryota</taxon>
        <taxon>Metazoa</taxon>
        <taxon>Ecdysozoa</taxon>
        <taxon>Arthropoda</taxon>
        <taxon>Hexapoda</taxon>
        <taxon>Insecta</taxon>
        <taxon>Pterygota</taxon>
        <taxon>Neoptera</taxon>
        <taxon>Endopterygota</taxon>
        <taxon>Lepidoptera</taxon>
        <taxon>Glossata</taxon>
        <taxon>Ditrysia</taxon>
        <taxon>Papilionoidea</taxon>
        <taxon>Pieridae</taxon>
        <taxon>Dismorphiinae</taxon>
        <taxon>Leptidea</taxon>
    </lineage>
</organism>
<dbReference type="Proteomes" id="UP000324832">
    <property type="component" value="Unassembled WGS sequence"/>
</dbReference>
<proteinExistence type="predicted"/>
<dbReference type="AlphaFoldDB" id="A0A5E4Q554"/>
<evidence type="ECO:0000256" key="1">
    <source>
        <dbReference type="SAM" id="MobiDB-lite"/>
    </source>
</evidence>
<name>A0A5E4Q554_9NEOP</name>
<sequence length="137" mass="15109">MSRNTMMQQGPGVGVTCSGIQYCELVTKFRTGWGVTGASPLVSTDKLEPALLDPCPKKSVAYQSPTDTNVLALQASSAAYQSRMPLVPYISTHRHQSQSNPDTSQYRDSHENEPPHLNPSEFFLFPQNYQNDAFAAK</sequence>
<gene>
    <name evidence="2" type="ORF">LSINAPIS_LOCUS4884</name>
</gene>
<evidence type="ECO:0000313" key="2">
    <source>
        <dbReference type="EMBL" id="VVC92429.1"/>
    </source>
</evidence>
<evidence type="ECO:0000313" key="3">
    <source>
        <dbReference type="Proteomes" id="UP000324832"/>
    </source>
</evidence>
<dbReference type="EMBL" id="FZQP02001315">
    <property type="protein sequence ID" value="VVC92429.1"/>
    <property type="molecule type" value="Genomic_DNA"/>
</dbReference>
<accession>A0A5E4Q554</accession>